<sequence>MHLLSTAQASLKAARQDAKAGMISQRAGSLKLAPSPVNLKWAGHNYNNCLSASHILLEKSVVLATRYKKYQSHLLQEDLFAVIAME</sequence>
<dbReference type="RefSeq" id="XP_016268427.1">
    <property type="nucleotide sequence ID" value="XM_016401374.1"/>
</dbReference>
<proteinExistence type="predicted"/>
<dbReference type="Proteomes" id="UP000053342">
    <property type="component" value="Unassembled WGS sequence"/>
</dbReference>
<name>A0A0D2B7J6_9EURO</name>
<dbReference type="VEuPathDB" id="FungiDB:PV06_00823"/>
<organism evidence="1 2">
    <name type="scientific">Exophiala oligosperma</name>
    <dbReference type="NCBI Taxonomy" id="215243"/>
    <lineage>
        <taxon>Eukaryota</taxon>
        <taxon>Fungi</taxon>
        <taxon>Dikarya</taxon>
        <taxon>Ascomycota</taxon>
        <taxon>Pezizomycotina</taxon>
        <taxon>Eurotiomycetes</taxon>
        <taxon>Chaetothyriomycetidae</taxon>
        <taxon>Chaetothyriales</taxon>
        <taxon>Herpotrichiellaceae</taxon>
        <taxon>Exophiala</taxon>
    </lineage>
</organism>
<gene>
    <name evidence="1" type="ORF">PV06_00823</name>
</gene>
<keyword evidence="2" id="KW-1185">Reference proteome</keyword>
<dbReference type="GeneID" id="27352897"/>
<protein>
    <submittedName>
        <fullName evidence="1">Uncharacterized protein</fullName>
    </submittedName>
</protein>
<dbReference type="HOGENOM" id="CLU_2497912_0_0_1"/>
<reference evidence="1 2" key="1">
    <citation type="submission" date="2015-01" db="EMBL/GenBank/DDBJ databases">
        <title>The Genome Sequence of Exophiala oligosperma CBS72588.</title>
        <authorList>
            <consortium name="The Broad Institute Genomics Platform"/>
            <person name="Cuomo C."/>
            <person name="de Hoog S."/>
            <person name="Gorbushina A."/>
            <person name="Stielow B."/>
            <person name="Teixiera M."/>
            <person name="Abouelleil A."/>
            <person name="Chapman S.B."/>
            <person name="Priest M."/>
            <person name="Young S.K."/>
            <person name="Wortman J."/>
            <person name="Nusbaum C."/>
            <person name="Birren B."/>
        </authorList>
    </citation>
    <scope>NUCLEOTIDE SEQUENCE [LARGE SCALE GENOMIC DNA]</scope>
    <source>
        <strain evidence="1 2">CBS 72588</strain>
    </source>
</reference>
<evidence type="ECO:0000313" key="1">
    <source>
        <dbReference type="EMBL" id="KIW48211.1"/>
    </source>
</evidence>
<dbReference type="AlphaFoldDB" id="A0A0D2B7J6"/>
<evidence type="ECO:0000313" key="2">
    <source>
        <dbReference type="Proteomes" id="UP000053342"/>
    </source>
</evidence>
<accession>A0A0D2B7J6</accession>
<dbReference type="EMBL" id="KN847332">
    <property type="protein sequence ID" value="KIW48211.1"/>
    <property type="molecule type" value="Genomic_DNA"/>
</dbReference>